<name>A0AAV9B4W6_ACOGR</name>
<keyword evidence="3" id="KW-1003">Cell membrane</keyword>
<dbReference type="EMBL" id="JAUJYN010000005">
    <property type="protein sequence ID" value="KAK1271587.1"/>
    <property type="molecule type" value="Genomic_DNA"/>
</dbReference>
<reference evidence="11" key="1">
    <citation type="journal article" date="2023" name="Nat. Commun.">
        <title>Diploid and tetraploid genomes of Acorus and the evolution of monocots.</title>
        <authorList>
            <person name="Ma L."/>
            <person name="Liu K.W."/>
            <person name="Li Z."/>
            <person name="Hsiao Y.Y."/>
            <person name="Qi Y."/>
            <person name="Fu T."/>
            <person name="Tang G.D."/>
            <person name="Zhang D."/>
            <person name="Sun W.H."/>
            <person name="Liu D.K."/>
            <person name="Li Y."/>
            <person name="Chen G.Z."/>
            <person name="Liu X.D."/>
            <person name="Liao X.Y."/>
            <person name="Jiang Y.T."/>
            <person name="Yu X."/>
            <person name="Hao Y."/>
            <person name="Huang J."/>
            <person name="Zhao X.W."/>
            <person name="Ke S."/>
            <person name="Chen Y.Y."/>
            <person name="Wu W.L."/>
            <person name="Hsu J.L."/>
            <person name="Lin Y.F."/>
            <person name="Huang M.D."/>
            <person name="Li C.Y."/>
            <person name="Huang L."/>
            <person name="Wang Z.W."/>
            <person name="Zhao X."/>
            <person name="Zhong W.Y."/>
            <person name="Peng D.H."/>
            <person name="Ahmad S."/>
            <person name="Lan S."/>
            <person name="Zhang J.S."/>
            <person name="Tsai W.C."/>
            <person name="Van de Peer Y."/>
            <person name="Liu Z.J."/>
        </authorList>
    </citation>
    <scope>NUCLEOTIDE SEQUENCE</scope>
    <source>
        <strain evidence="11">SCP</strain>
    </source>
</reference>
<keyword evidence="9" id="KW-0407">Ion channel</keyword>
<reference evidence="11" key="2">
    <citation type="submission" date="2023-06" db="EMBL/GenBank/DDBJ databases">
        <authorList>
            <person name="Ma L."/>
            <person name="Liu K.-W."/>
            <person name="Li Z."/>
            <person name="Hsiao Y.-Y."/>
            <person name="Qi Y."/>
            <person name="Fu T."/>
            <person name="Tang G."/>
            <person name="Zhang D."/>
            <person name="Sun W.-H."/>
            <person name="Liu D.-K."/>
            <person name="Li Y."/>
            <person name="Chen G.-Z."/>
            <person name="Liu X.-D."/>
            <person name="Liao X.-Y."/>
            <person name="Jiang Y.-T."/>
            <person name="Yu X."/>
            <person name="Hao Y."/>
            <person name="Huang J."/>
            <person name="Zhao X.-W."/>
            <person name="Ke S."/>
            <person name="Chen Y.-Y."/>
            <person name="Wu W.-L."/>
            <person name="Hsu J.-L."/>
            <person name="Lin Y.-F."/>
            <person name="Huang M.-D."/>
            <person name="Li C.-Y."/>
            <person name="Huang L."/>
            <person name="Wang Z.-W."/>
            <person name="Zhao X."/>
            <person name="Zhong W.-Y."/>
            <person name="Peng D.-H."/>
            <person name="Ahmad S."/>
            <person name="Lan S."/>
            <person name="Zhang J.-S."/>
            <person name="Tsai W.-C."/>
            <person name="Van De Peer Y."/>
            <person name="Liu Z.-J."/>
        </authorList>
    </citation>
    <scope>NUCLEOTIDE SEQUENCE</scope>
    <source>
        <strain evidence="11">SCP</strain>
        <tissue evidence="11">Leaves</tissue>
    </source>
</reference>
<keyword evidence="7" id="KW-0406">Ion transport</keyword>
<keyword evidence="4" id="KW-0812">Transmembrane</keyword>
<evidence type="ECO:0000313" key="11">
    <source>
        <dbReference type="EMBL" id="KAK1271587.1"/>
    </source>
</evidence>
<comment type="caution">
    <text evidence="11">The sequence shown here is derived from an EMBL/GenBank/DDBJ whole genome shotgun (WGS) entry which is preliminary data.</text>
</comment>
<dbReference type="Proteomes" id="UP001179952">
    <property type="component" value="Unassembled WGS sequence"/>
</dbReference>
<dbReference type="PANTHER" id="PTHR46480">
    <property type="entry name" value="F20B24.22"/>
    <property type="match status" value="1"/>
</dbReference>
<evidence type="ECO:0000256" key="4">
    <source>
        <dbReference type="ARBA" id="ARBA00022692"/>
    </source>
</evidence>
<protein>
    <recommendedName>
        <fullName evidence="13">Voltage-gated hydrogen channel 1</fullName>
    </recommendedName>
</protein>
<evidence type="ECO:0000256" key="2">
    <source>
        <dbReference type="ARBA" id="ARBA00022448"/>
    </source>
</evidence>
<evidence type="ECO:0000256" key="5">
    <source>
        <dbReference type="ARBA" id="ARBA00022882"/>
    </source>
</evidence>
<keyword evidence="5" id="KW-0851">Voltage-gated channel</keyword>
<evidence type="ECO:0008006" key="13">
    <source>
        <dbReference type="Google" id="ProtNLM"/>
    </source>
</evidence>
<keyword evidence="12" id="KW-1185">Reference proteome</keyword>
<dbReference type="GO" id="GO:0005886">
    <property type="term" value="C:plasma membrane"/>
    <property type="evidence" value="ECO:0007669"/>
    <property type="project" value="UniProtKB-SubCell"/>
</dbReference>
<dbReference type="AlphaFoldDB" id="A0AAV9B4W6"/>
<organism evidence="11 12">
    <name type="scientific">Acorus gramineus</name>
    <name type="common">Dwarf sweet flag</name>
    <dbReference type="NCBI Taxonomy" id="55184"/>
    <lineage>
        <taxon>Eukaryota</taxon>
        <taxon>Viridiplantae</taxon>
        <taxon>Streptophyta</taxon>
        <taxon>Embryophyta</taxon>
        <taxon>Tracheophyta</taxon>
        <taxon>Spermatophyta</taxon>
        <taxon>Magnoliopsida</taxon>
        <taxon>Liliopsida</taxon>
        <taxon>Acoraceae</taxon>
        <taxon>Acorus</taxon>
    </lineage>
</organism>
<evidence type="ECO:0000256" key="8">
    <source>
        <dbReference type="ARBA" id="ARBA00023136"/>
    </source>
</evidence>
<keyword evidence="2" id="KW-0813">Transport</keyword>
<dbReference type="GO" id="GO:0030171">
    <property type="term" value="F:voltage-gated proton channel activity"/>
    <property type="evidence" value="ECO:0007669"/>
    <property type="project" value="InterPro"/>
</dbReference>
<proteinExistence type="predicted"/>
<keyword evidence="6" id="KW-1133">Transmembrane helix</keyword>
<evidence type="ECO:0000256" key="9">
    <source>
        <dbReference type="ARBA" id="ARBA00023303"/>
    </source>
</evidence>
<gene>
    <name evidence="11" type="ORF">QJS04_geneDACA004406</name>
</gene>
<dbReference type="InterPro" id="IPR027359">
    <property type="entry name" value="Volt_channel_dom_sf"/>
</dbReference>
<evidence type="ECO:0000256" key="10">
    <source>
        <dbReference type="SAM" id="MobiDB-lite"/>
    </source>
</evidence>
<comment type="subcellular location">
    <subcellularLocation>
        <location evidence="1">Cell membrane</location>
        <topology evidence="1">Multi-pass membrane protein</topology>
    </subcellularLocation>
</comment>
<evidence type="ECO:0000313" key="12">
    <source>
        <dbReference type="Proteomes" id="UP001179952"/>
    </source>
</evidence>
<feature type="compositionally biased region" description="Pro residues" evidence="10">
    <location>
        <begin position="1"/>
        <end position="17"/>
    </location>
</feature>
<dbReference type="InterPro" id="IPR031846">
    <property type="entry name" value="Hvcn1"/>
</dbReference>
<evidence type="ECO:0000256" key="1">
    <source>
        <dbReference type="ARBA" id="ARBA00004651"/>
    </source>
</evidence>
<evidence type="ECO:0000256" key="7">
    <source>
        <dbReference type="ARBA" id="ARBA00023065"/>
    </source>
</evidence>
<dbReference type="Gene3D" id="1.20.120.350">
    <property type="entry name" value="Voltage-gated potassium channels. Chain C"/>
    <property type="match status" value="1"/>
</dbReference>
<dbReference type="GO" id="GO:0034702">
    <property type="term" value="C:monoatomic ion channel complex"/>
    <property type="evidence" value="ECO:0007669"/>
    <property type="project" value="UniProtKB-KW"/>
</dbReference>
<evidence type="ECO:0000256" key="6">
    <source>
        <dbReference type="ARBA" id="ARBA00022989"/>
    </source>
</evidence>
<dbReference type="PANTHER" id="PTHR46480:SF1">
    <property type="entry name" value="VOLTAGE-GATED HYDROGEN CHANNEL 1"/>
    <property type="match status" value="1"/>
</dbReference>
<feature type="region of interest" description="Disordered" evidence="10">
    <location>
        <begin position="1"/>
        <end position="20"/>
    </location>
</feature>
<sequence>MDHSQPPQPETPPPNPPSTTSIDTLSSSIHQLISNWHRTQQWQQLINLRPPPLAKTTPWRALFAELLESIPVHLLVLSLLFLDLTFTVLDLSTSLTSCKPSKHHSMYHWGSIIILSLLSTKTLASLVAMGATFFKSVGRVVDGVVVVGALLLEALVADDGKGAGLLVVVSLWRVVRVIESAFELSNESVEKRIEEILARFEMLRGESQRNVEEITSIV</sequence>
<accession>A0AAV9B4W6</accession>
<keyword evidence="8" id="KW-0472">Membrane</keyword>
<evidence type="ECO:0000256" key="3">
    <source>
        <dbReference type="ARBA" id="ARBA00022475"/>
    </source>
</evidence>